<keyword evidence="5" id="KW-1015">Disulfide bond</keyword>
<gene>
    <name evidence="8" type="primary">LOC112054825</name>
</gene>
<dbReference type="PANTHER" id="PTHR24276:SF91">
    <property type="entry name" value="AT26814P-RELATED"/>
    <property type="match status" value="1"/>
</dbReference>
<feature type="domain" description="Peptidase S1" evidence="6">
    <location>
        <begin position="19"/>
        <end position="247"/>
    </location>
</feature>
<protein>
    <submittedName>
        <fullName evidence="8">Trypsin, alkaline B-like</fullName>
    </submittedName>
</protein>
<keyword evidence="4" id="KW-0720">Serine protease</keyword>
<dbReference type="InterPro" id="IPR001254">
    <property type="entry name" value="Trypsin_dom"/>
</dbReference>
<dbReference type="PROSITE" id="PS00135">
    <property type="entry name" value="TRYPSIN_SER"/>
    <property type="match status" value="1"/>
</dbReference>
<dbReference type="RefSeq" id="XP_052743896.1">
    <property type="nucleotide sequence ID" value="XM_052887936.1"/>
</dbReference>
<evidence type="ECO:0000256" key="3">
    <source>
        <dbReference type="ARBA" id="ARBA00022801"/>
    </source>
</evidence>
<proteinExistence type="inferred from homology"/>
<evidence type="ECO:0000256" key="5">
    <source>
        <dbReference type="ARBA" id="ARBA00023157"/>
    </source>
</evidence>
<reference evidence="8" key="1">
    <citation type="submission" date="2025-08" db="UniProtKB">
        <authorList>
            <consortium name="RefSeq"/>
        </authorList>
    </citation>
    <scope>IDENTIFICATION</scope>
</reference>
<dbReference type="Proteomes" id="UP001652582">
    <property type="component" value="Chromosome 20"/>
</dbReference>
<dbReference type="InterPro" id="IPR009003">
    <property type="entry name" value="Peptidase_S1_PA"/>
</dbReference>
<evidence type="ECO:0000256" key="2">
    <source>
        <dbReference type="ARBA" id="ARBA00022670"/>
    </source>
</evidence>
<dbReference type="InterPro" id="IPR001314">
    <property type="entry name" value="Peptidase_S1A"/>
</dbReference>
<evidence type="ECO:0000313" key="8">
    <source>
        <dbReference type="RefSeq" id="XP_052743896.1"/>
    </source>
</evidence>
<name>A0ABM3LXZ8_BICAN</name>
<dbReference type="Gene3D" id="2.40.10.10">
    <property type="entry name" value="Trypsin-like serine proteases"/>
    <property type="match status" value="1"/>
</dbReference>
<dbReference type="CDD" id="cd00190">
    <property type="entry name" value="Tryp_SPc"/>
    <property type="match status" value="1"/>
</dbReference>
<evidence type="ECO:0000313" key="7">
    <source>
        <dbReference type="Proteomes" id="UP001652582"/>
    </source>
</evidence>
<dbReference type="PANTHER" id="PTHR24276">
    <property type="entry name" value="POLYSERASE-RELATED"/>
    <property type="match status" value="1"/>
</dbReference>
<keyword evidence="3" id="KW-0378">Hydrolase</keyword>
<dbReference type="SUPFAM" id="SSF50494">
    <property type="entry name" value="Trypsin-like serine proteases"/>
    <property type="match status" value="1"/>
</dbReference>
<evidence type="ECO:0000259" key="6">
    <source>
        <dbReference type="PROSITE" id="PS50240"/>
    </source>
</evidence>
<dbReference type="InterPro" id="IPR033116">
    <property type="entry name" value="TRYPSIN_SER"/>
</dbReference>
<accession>A0ABM3LXZ8</accession>
<dbReference type="SMART" id="SM00020">
    <property type="entry name" value="Tryp_SPc"/>
    <property type="match status" value="1"/>
</dbReference>
<keyword evidence="2" id="KW-0645">Protease</keyword>
<dbReference type="PRINTS" id="PR00722">
    <property type="entry name" value="CHYMOTRYPSIN"/>
</dbReference>
<dbReference type="InterPro" id="IPR043504">
    <property type="entry name" value="Peptidase_S1_PA_chymotrypsin"/>
</dbReference>
<dbReference type="GeneID" id="112054825"/>
<comment type="similarity">
    <text evidence="1">Belongs to the peptidase S1 family.</text>
</comment>
<dbReference type="InterPro" id="IPR050430">
    <property type="entry name" value="Peptidase_S1"/>
</dbReference>
<sequence>MDQKLYILYFTALPKQERIVGGTVTSINQYPYSVAVLYVRSNGPFVQGCGGTIINNRSVLSVAHCIGACITCIRLRVGSTYASSGGVVHHVAQIIRHPQFNSATMANDIGLVRVLFPFQFGPTVQPAAIAGPNAVIPYNTVVTAIGWGWKDHAGVNPSEELRHVQIPTVPHATCQNSYTFMTLTAGHMCAGPMEGGRGSCQGDSGSPLIYNNVVIACTSFGNGCARPNYPALYSRVAYFSNWIVDHA</sequence>
<keyword evidence="7" id="KW-1185">Reference proteome</keyword>
<organism evidence="7 8">
    <name type="scientific">Bicyclus anynana</name>
    <name type="common">Squinting bush brown butterfly</name>
    <dbReference type="NCBI Taxonomy" id="110368"/>
    <lineage>
        <taxon>Eukaryota</taxon>
        <taxon>Metazoa</taxon>
        <taxon>Ecdysozoa</taxon>
        <taxon>Arthropoda</taxon>
        <taxon>Hexapoda</taxon>
        <taxon>Insecta</taxon>
        <taxon>Pterygota</taxon>
        <taxon>Neoptera</taxon>
        <taxon>Endopterygota</taxon>
        <taxon>Lepidoptera</taxon>
        <taxon>Glossata</taxon>
        <taxon>Ditrysia</taxon>
        <taxon>Papilionoidea</taxon>
        <taxon>Nymphalidae</taxon>
        <taxon>Satyrinae</taxon>
        <taxon>Satyrini</taxon>
        <taxon>Mycalesina</taxon>
        <taxon>Bicyclus</taxon>
    </lineage>
</organism>
<dbReference type="PROSITE" id="PS50240">
    <property type="entry name" value="TRYPSIN_DOM"/>
    <property type="match status" value="1"/>
</dbReference>
<evidence type="ECO:0000256" key="1">
    <source>
        <dbReference type="ARBA" id="ARBA00007664"/>
    </source>
</evidence>
<evidence type="ECO:0000256" key="4">
    <source>
        <dbReference type="ARBA" id="ARBA00022825"/>
    </source>
</evidence>
<dbReference type="Pfam" id="PF00089">
    <property type="entry name" value="Trypsin"/>
    <property type="match status" value="1"/>
</dbReference>